<dbReference type="SUPFAM" id="SSF81296">
    <property type="entry name" value="E set domains"/>
    <property type="match status" value="1"/>
</dbReference>
<dbReference type="InterPro" id="IPR013783">
    <property type="entry name" value="Ig-like_fold"/>
</dbReference>
<proteinExistence type="inferred from homology"/>
<dbReference type="Gene3D" id="2.70.98.10">
    <property type="match status" value="1"/>
</dbReference>
<keyword evidence="9" id="KW-1185">Reference proteome</keyword>
<evidence type="ECO:0000256" key="1">
    <source>
        <dbReference type="ARBA" id="ARBA00004418"/>
    </source>
</evidence>
<comment type="similarity">
    <text evidence="3">Belongs to the OpgD/OpgG family.</text>
</comment>
<evidence type="ECO:0000313" key="9">
    <source>
        <dbReference type="Proteomes" id="UP000611500"/>
    </source>
</evidence>
<dbReference type="GO" id="GO:0051274">
    <property type="term" value="P:beta-glucan biosynthetic process"/>
    <property type="evidence" value="ECO:0007669"/>
    <property type="project" value="TreeGrafter"/>
</dbReference>
<dbReference type="InterPro" id="IPR006311">
    <property type="entry name" value="TAT_signal"/>
</dbReference>
<dbReference type="GO" id="GO:0030246">
    <property type="term" value="F:carbohydrate binding"/>
    <property type="evidence" value="ECO:0007669"/>
    <property type="project" value="InterPro"/>
</dbReference>
<dbReference type="InterPro" id="IPR014756">
    <property type="entry name" value="Ig_E-set"/>
</dbReference>
<sequence>MMNRRTFLYGATALSGAMILPISGGAAPDSRPFSYEALVDRAREMSQRSYVPPLRPAPEVVDQIDYARHGELVFRTDRAMFSGQPGTGAEKGYPLEFFPLGKYATKRVRMFVVDNGRASEVLYTPDLFDMPADNPARQLPSNAGFAGFRLQEWYAEADWNRQDWVAFQGASYFRAIGADGQYGLSARGILIDAAVAGLPEEFPDFREFYIEQQPGAAPDTPVTICALLDGLSVTGAYRFRITRGLDRSKGVIMEIEARVFLRKSVSRLGLIPLTSMFWYGEYGKGRMQDWRPEVHDSDGLAMWAGSGERIWRPLNNPDQTSVSAFGDENPHGFGLLQRDRNFDHYLDGVFYDRRPSLWVEPIKPLGRGSVQLLEIPTDDEIHDNIGAFWVPEAPVEKGNSYDLHYRLYWQSDEPFPATNIAQTVATRIGRGGQPGHPRPADVYHFAVEFDRPSVLTKLPYGVFPEVVVSASRGEISRLFAEPVPNGNVWRGNFDLKLAPGELADLRMYLALDGEPLTETWLYQFQS</sequence>
<dbReference type="PIRSF" id="PIRSF006281">
    <property type="entry name" value="MdoG"/>
    <property type="match status" value="1"/>
</dbReference>
<dbReference type="Proteomes" id="UP000611500">
    <property type="component" value="Unassembled WGS sequence"/>
</dbReference>
<evidence type="ECO:0000256" key="5">
    <source>
        <dbReference type="ARBA" id="ARBA00022764"/>
    </source>
</evidence>
<dbReference type="UniPathway" id="UPA00637"/>
<evidence type="ECO:0000256" key="3">
    <source>
        <dbReference type="ARBA" id="ARBA00009284"/>
    </source>
</evidence>
<evidence type="ECO:0000256" key="6">
    <source>
        <dbReference type="SAM" id="SignalP"/>
    </source>
</evidence>
<keyword evidence="4 6" id="KW-0732">Signal</keyword>
<dbReference type="AlphaFoldDB" id="A0A8J3MCS0"/>
<gene>
    <name evidence="8" type="primary">mdoD</name>
    <name evidence="8" type="ORF">GCM10010961_21960</name>
</gene>
<dbReference type="SUPFAM" id="SSF74650">
    <property type="entry name" value="Galactose mutarotase-like"/>
    <property type="match status" value="1"/>
</dbReference>
<comment type="subcellular location">
    <subcellularLocation>
        <location evidence="1">Periplasm</location>
    </subcellularLocation>
</comment>
<dbReference type="InterPro" id="IPR011013">
    <property type="entry name" value="Gal_mutarotase_sf_dom"/>
</dbReference>
<comment type="caution">
    <text evidence="8">The sequence shown here is derived from an EMBL/GenBank/DDBJ whole genome shotgun (WGS) entry which is preliminary data.</text>
</comment>
<dbReference type="PROSITE" id="PS51318">
    <property type="entry name" value="TAT"/>
    <property type="match status" value="1"/>
</dbReference>
<feature type="domain" description="Glucan biosynthesis periplasmic MdoG C-terminal" evidence="7">
    <location>
        <begin position="33"/>
        <end position="524"/>
    </location>
</feature>
<comment type="pathway">
    <text evidence="2">Glycan metabolism; osmoregulated periplasmic glucan (OPG) biosynthesis.</text>
</comment>
<dbReference type="GO" id="GO:0030288">
    <property type="term" value="C:outer membrane-bounded periplasmic space"/>
    <property type="evidence" value="ECO:0007669"/>
    <property type="project" value="TreeGrafter"/>
</dbReference>
<evidence type="ECO:0000256" key="2">
    <source>
        <dbReference type="ARBA" id="ARBA00005001"/>
    </source>
</evidence>
<protein>
    <submittedName>
        <fullName evidence="8">Glucan biosynthesis protein D</fullName>
    </submittedName>
</protein>
<dbReference type="InterPro" id="IPR014718">
    <property type="entry name" value="GH-type_carb-bd"/>
</dbReference>
<dbReference type="EMBL" id="BNAP01000007">
    <property type="protein sequence ID" value="GHG90899.1"/>
    <property type="molecule type" value="Genomic_DNA"/>
</dbReference>
<dbReference type="GO" id="GO:0003824">
    <property type="term" value="F:catalytic activity"/>
    <property type="evidence" value="ECO:0007669"/>
    <property type="project" value="InterPro"/>
</dbReference>
<dbReference type="Gene3D" id="2.60.40.10">
    <property type="entry name" value="Immunoglobulins"/>
    <property type="match status" value="1"/>
</dbReference>
<keyword evidence="5" id="KW-0574">Periplasm</keyword>
<dbReference type="InterPro" id="IPR014438">
    <property type="entry name" value="Glucan_biosyn_MdoG/MdoD"/>
</dbReference>
<dbReference type="Pfam" id="PF04349">
    <property type="entry name" value="MdoG"/>
    <property type="match status" value="1"/>
</dbReference>
<name>A0A8J3MCS0_9RHOB</name>
<reference evidence="8" key="1">
    <citation type="journal article" date="2014" name="Int. J. Syst. Evol. Microbiol.">
        <title>Complete genome sequence of Corynebacterium casei LMG S-19264T (=DSM 44701T), isolated from a smear-ripened cheese.</title>
        <authorList>
            <consortium name="US DOE Joint Genome Institute (JGI-PGF)"/>
            <person name="Walter F."/>
            <person name="Albersmeier A."/>
            <person name="Kalinowski J."/>
            <person name="Ruckert C."/>
        </authorList>
    </citation>
    <scope>NUCLEOTIDE SEQUENCE</scope>
    <source>
        <strain evidence="8">CGMCC 1.7081</strain>
    </source>
</reference>
<accession>A0A8J3MCS0</accession>
<dbReference type="PANTHER" id="PTHR30504">
    <property type="entry name" value="GLUCANS BIOSYNTHESIS PROTEIN"/>
    <property type="match status" value="1"/>
</dbReference>
<evidence type="ECO:0000256" key="4">
    <source>
        <dbReference type="ARBA" id="ARBA00022729"/>
    </source>
</evidence>
<reference evidence="8" key="2">
    <citation type="submission" date="2020-09" db="EMBL/GenBank/DDBJ databases">
        <authorList>
            <person name="Sun Q."/>
            <person name="Zhou Y."/>
        </authorList>
    </citation>
    <scope>NUCLEOTIDE SEQUENCE</scope>
    <source>
        <strain evidence="8">CGMCC 1.7081</strain>
    </source>
</reference>
<organism evidence="8 9">
    <name type="scientific">Pseudodonghicola xiamenensis</name>
    <dbReference type="NCBI Taxonomy" id="337702"/>
    <lineage>
        <taxon>Bacteria</taxon>
        <taxon>Pseudomonadati</taxon>
        <taxon>Pseudomonadota</taxon>
        <taxon>Alphaproteobacteria</taxon>
        <taxon>Rhodobacterales</taxon>
        <taxon>Paracoccaceae</taxon>
        <taxon>Pseudodonghicola</taxon>
    </lineage>
</organism>
<feature type="chain" id="PRO_5035255008" evidence="6">
    <location>
        <begin position="27"/>
        <end position="526"/>
    </location>
</feature>
<evidence type="ECO:0000259" key="7">
    <source>
        <dbReference type="Pfam" id="PF04349"/>
    </source>
</evidence>
<feature type="signal peptide" evidence="6">
    <location>
        <begin position="1"/>
        <end position="26"/>
    </location>
</feature>
<dbReference type="PANTHER" id="PTHR30504:SF3">
    <property type="entry name" value="GLUCANS BIOSYNTHESIS PROTEIN D"/>
    <property type="match status" value="1"/>
</dbReference>
<dbReference type="RefSeq" id="WP_028093637.1">
    <property type="nucleotide sequence ID" value="NZ_BNAP01000007.1"/>
</dbReference>
<dbReference type="InterPro" id="IPR007444">
    <property type="entry name" value="Glucan_biosyn_MdoG_C"/>
</dbReference>
<evidence type="ECO:0000313" key="8">
    <source>
        <dbReference type="EMBL" id="GHG90899.1"/>
    </source>
</evidence>